<reference evidence="2 3" key="1">
    <citation type="submission" date="2009-08" db="EMBL/GenBank/DDBJ databases">
        <authorList>
            <person name="Qin X."/>
            <person name="Bachman B."/>
            <person name="Battles P."/>
            <person name="Bell A."/>
            <person name="Bess C."/>
            <person name="Bickham C."/>
            <person name="Chaboub L."/>
            <person name="Chen D."/>
            <person name="Coyle M."/>
            <person name="Deiros D.R."/>
            <person name="Dinh H."/>
            <person name="Forbes L."/>
            <person name="Fowler G."/>
            <person name="Francisco L."/>
            <person name="Fu Q."/>
            <person name="Gubbala S."/>
            <person name="Hale W."/>
            <person name="Han Y."/>
            <person name="Hemphill L."/>
            <person name="Highlander S.K."/>
            <person name="Hirani K."/>
            <person name="Hogues M."/>
            <person name="Jackson L."/>
            <person name="Jakkamsetti A."/>
            <person name="Javaid M."/>
            <person name="Jiang H."/>
            <person name="Korchina V."/>
            <person name="Kovar C."/>
            <person name="Lara F."/>
            <person name="Lee S."/>
            <person name="Mata R."/>
            <person name="Mathew T."/>
            <person name="Moen C."/>
            <person name="Morales K."/>
            <person name="Munidasa M."/>
            <person name="Nazareth L."/>
            <person name="Ngo R."/>
            <person name="Nguyen L."/>
            <person name="Okwuonu G."/>
            <person name="Ongeri F."/>
            <person name="Patil S."/>
            <person name="Petrosino J."/>
            <person name="Pham C."/>
            <person name="Pham P."/>
            <person name="Pu L.-L."/>
            <person name="Puazo M."/>
            <person name="Raj R."/>
            <person name="Reid J."/>
            <person name="Rouhana J."/>
            <person name="Saada N."/>
            <person name="Shang Y."/>
            <person name="Simmons D."/>
            <person name="Thornton R."/>
            <person name="Warren J."/>
            <person name="Weissenberger G."/>
            <person name="Zhang J."/>
            <person name="Zhang L."/>
            <person name="Zhou C."/>
            <person name="Zhu D."/>
            <person name="Muzny D."/>
            <person name="Worley K."/>
            <person name="Gibbs R."/>
        </authorList>
    </citation>
    <scope>NUCLEOTIDE SEQUENCE [LARGE SCALE GENOMIC DNA]</scope>
    <source>
        <strain evidence="3">ATCC 15826 / DSM 8339 / NCTC 10426 / 6573</strain>
    </source>
</reference>
<sequence>MTHPIITTQNQTIKRQPSKNKPSQKTTNPSSIPPKTQKTTTTHKIHTR</sequence>
<comment type="caution">
    <text evidence="2">The sequence shown here is derived from an EMBL/GenBank/DDBJ whole genome shotgun (WGS) entry which is preliminary data.</text>
</comment>
<organism evidence="2 3">
    <name type="scientific">Cardiobacterium hominis (strain ATCC 15826 / DSM 8339 / NCTC 10426 / 6573)</name>
    <dbReference type="NCBI Taxonomy" id="638300"/>
    <lineage>
        <taxon>Bacteria</taxon>
        <taxon>Pseudomonadati</taxon>
        <taxon>Pseudomonadota</taxon>
        <taxon>Gammaproteobacteria</taxon>
        <taxon>Cardiobacteriales</taxon>
        <taxon>Cardiobacteriaceae</taxon>
        <taxon>Cardiobacterium</taxon>
    </lineage>
</organism>
<keyword evidence="3" id="KW-1185">Reference proteome</keyword>
<dbReference type="Proteomes" id="UP000004870">
    <property type="component" value="Unassembled WGS sequence"/>
</dbReference>
<feature type="region of interest" description="Disordered" evidence="1">
    <location>
        <begin position="1"/>
        <end position="48"/>
    </location>
</feature>
<protein>
    <submittedName>
        <fullName evidence="2">Uncharacterized protein</fullName>
    </submittedName>
</protein>
<evidence type="ECO:0000313" key="2">
    <source>
        <dbReference type="EMBL" id="EEV87396.1"/>
    </source>
</evidence>
<feature type="compositionally biased region" description="Low complexity" evidence="1">
    <location>
        <begin position="29"/>
        <end position="40"/>
    </location>
</feature>
<dbReference type="HOGENOM" id="CLU_3150794_0_0_6"/>
<evidence type="ECO:0000256" key="1">
    <source>
        <dbReference type="SAM" id="MobiDB-lite"/>
    </source>
</evidence>
<gene>
    <name evidence="2" type="ORF">HMPREF0198_2381</name>
</gene>
<name>C8ND03_CARH6</name>
<dbReference type="EMBL" id="ACKY01000130">
    <property type="protein sequence ID" value="EEV87396.1"/>
    <property type="molecule type" value="Genomic_DNA"/>
</dbReference>
<dbReference type="AlphaFoldDB" id="C8ND03"/>
<evidence type="ECO:0000313" key="3">
    <source>
        <dbReference type="Proteomes" id="UP000004870"/>
    </source>
</evidence>
<proteinExistence type="predicted"/>
<feature type="compositionally biased region" description="Polar residues" evidence="1">
    <location>
        <begin position="1"/>
        <end position="28"/>
    </location>
</feature>
<accession>C8ND03</accession>